<keyword evidence="2" id="KW-1185">Reference proteome</keyword>
<reference evidence="2" key="1">
    <citation type="journal article" date="2019" name="Int. J. Syst. Evol. Microbiol.">
        <title>The Global Catalogue of Microorganisms (GCM) 10K type strain sequencing project: providing services to taxonomists for standard genome sequencing and annotation.</title>
        <authorList>
            <consortium name="The Broad Institute Genomics Platform"/>
            <consortium name="The Broad Institute Genome Sequencing Center for Infectious Disease"/>
            <person name="Wu L."/>
            <person name="Ma J."/>
        </authorList>
    </citation>
    <scope>NUCLEOTIDE SEQUENCE [LARGE SCALE GENOMIC DNA]</scope>
    <source>
        <strain evidence="2">JCM 32105</strain>
    </source>
</reference>
<dbReference type="EMBL" id="BAABFA010000010">
    <property type="protein sequence ID" value="GAA4464411.1"/>
    <property type="molecule type" value="Genomic_DNA"/>
</dbReference>
<organism evidence="1 2">
    <name type="scientific">Nemorincola caseinilytica</name>
    <dbReference type="NCBI Taxonomy" id="2054315"/>
    <lineage>
        <taxon>Bacteria</taxon>
        <taxon>Pseudomonadati</taxon>
        <taxon>Bacteroidota</taxon>
        <taxon>Chitinophagia</taxon>
        <taxon>Chitinophagales</taxon>
        <taxon>Chitinophagaceae</taxon>
        <taxon>Nemorincola</taxon>
    </lineage>
</organism>
<accession>A0ABP8NB64</accession>
<gene>
    <name evidence="1" type="ORF">GCM10023093_14670</name>
</gene>
<name>A0ABP8NB64_9BACT</name>
<dbReference type="Proteomes" id="UP001500067">
    <property type="component" value="Unassembled WGS sequence"/>
</dbReference>
<comment type="caution">
    <text evidence="1">The sequence shown here is derived from an EMBL/GenBank/DDBJ whole genome shotgun (WGS) entry which is preliminary data.</text>
</comment>
<protein>
    <submittedName>
        <fullName evidence="1">Uncharacterized protein</fullName>
    </submittedName>
</protein>
<sequence>MAVSAELGMTVPVTLTEDELLQRIAGKIAEVVQQGQEPFYRLMYRLDIPEKKLNAVAGTDDVAMKVARLVYERQRAKVLTRMHFRQQADDSDPELRW</sequence>
<evidence type="ECO:0000313" key="1">
    <source>
        <dbReference type="EMBL" id="GAA4464411.1"/>
    </source>
</evidence>
<evidence type="ECO:0000313" key="2">
    <source>
        <dbReference type="Proteomes" id="UP001500067"/>
    </source>
</evidence>
<proteinExistence type="predicted"/>